<dbReference type="Proteomes" id="UP000176422">
    <property type="component" value="Unassembled WGS sequence"/>
</dbReference>
<evidence type="ECO:0000313" key="2">
    <source>
        <dbReference type="Proteomes" id="UP000176422"/>
    </source>
</evidence>
<organism evidence="1 2">
    <name type="scientific">Candidatus Wolfebacteria bacterium RIFOXYB1_FULL_54_12</name>
    <dbReference type="NCBI Taxonomy" id="1802559"/>
    <lineage>
        <taxon>Bacteria</taxon>
        <taxon>Candidatus Wolfeibacteriota</taxon>
    </lineage>
</organism>
<protein>
    <recommendedName>
        <fullName evidence="3">Host attachment protein</fullName>
    </recommendedName>
</protein>
<accession>A0A1F8DWM0</accession>
<dbReference type="EMBL" id="MGIT01000002">
    <property type="protein sequence ID" value="OGM92967.1"/>
    <property type="molecule type" value="Genomic_DNA"/>
</dbReference>
<gene>
    <name evidence="1" type="ORF">A2372_03925</name>
</gene>
<comment type="caution">
    <text evidence="1">The sequence shown here is derived from an EMBL/GenBank/DDBJ whole genome shotgun (WGS) entry which is preliminary data.</text>
</comment>
<evidence type="ECO:0000313" key="1">
    <source>
        <dbReference type="EMBL" id="OGM92967.1"/>
    </source>
</evidence>
<name>A0A1F8DWM0_9BACT</name>
<proteinExistence type="predicted"/>
<dbReference type="AlphaFoldDB" id="A0A1F8DWM0"/>
<evidence type="ECO:0008006" key="3">
    <source>
        <dbReference type="Google" id="ProtNLM"/>
    </source>
</evidence>
<sequence length="147" mass="16449">MKIAQQFPQFKKERALLILTGTQEAEFYLAGDGLIEKVEMFRIPRIRYSGNEGLAVRPGKTGVTGGSSKSTKEQYQQEFAAKFKTAIKQVAARTMPTQITIISPIMGEIEQMLPIASKKSVTMRLKKNLCERHPEEILGHIQKALGK</sequence>
<reference evidence="1 2" key="1">
    <citation type="journal article" date="2016" name="Nat. Commun.">
        <title>Thousands of microbial genomes shed light on interconnected biogeochemical processes in an aquifer system.</title>
        <authorList>
            <person name="Anantharaman K."/>
            <person name="Brown C.T."/>
            <person name="Hug L.A."/>
            <person name="Sharon I."/>
            <person name="Castelle C.J."/>
            <person name="Probst A.J."/>
            <person name="Thomas B.C."/>
            <person name="Singh A."/>
            <person name="Wilkins M.J."/>
            <person name="Karaoz U."/>
            <person name="Brodie E.L."/>
            <person name="Williams K.H."/>
            <person name="Hubbard S.S."/>
            <person name="Banfield J.F."/>
        </authorList>
    </citation>
    <scope>NUCLEOTIDE SEQUENCE [LARGE SCALE GENOMIC DNA]</scope>
</reference>